<comment type="caution">
    <text evidence="3">The sequence shown here is derived from an EMBL/GenBank/DDBJ whole genome shotgun (WGS) entry which is preliminary data.</text>
</comment>
<name>A0A6N7M2D1_9GAMM</name>
<evidence type="ECO:0000313" key="4">
    <source>
        <dbReference type="Proteomes" id="UP000469421"/>
    </source>
</evidence>
<dbReference type="Gene3D" id="2.60.40.10">
    <property type="entry name" value="Immunoglobulins"/>
    <property type="match status" value="2"/>
</dbReference>
<dbReference type="AlphaFoldDB" id="A0A6N7M2D1"/>
<dbReference type="EMBL" id="WIRE01000002">
    <property type="protein sequence ID" value="MQX54651.1"/>
    <property type="molecule type" value="Genomic_DNA"/>
</dbReference>
<dbReference type="Proteomes" id="UP000469421">
    <property type="component" value="Unassembled WGS sequence"/>
</dbReference>
<accession>A0A6N7M2D1</accession>
<feature type="domain" description="Fibronectin type-III" evidence="2">
    <location>
        <begin position="659"/>
        <end position="746"/>
    </location>
</feature>
<dbReference type="Pfam" id="PF05548">
    <property type="entry name" value="Peptidase_M11"/>
    <property type="match status" value="1"/>
</dbReference>
<dbReference type="PROSITE" id="PS51257">
    <property type="entry name" value="PROKAR_LIPOPROTEIN"/>
    <property type="match status" value="1"/>
</dbReference>
<reference evidence="3 4" key="1">
    <citation type="submission" date="2019-10" db="EMBL/GenBank/DDBJ databases">
        <title>Alcanivorax sp.PA15-N-34 draft genome sequence.</title>
        <authorList>
            <person name="Liao X."/>
            <person name="Shao Z."/>
        </authorList>
    </citation>
    <scope>NUCLEOTIDE SEQUENCE [LARGE SCALE GENOMIC DNA]</scope>
    <source>
        <strain evidence="3 4">PA15-N-34</strain>
    </source>
</reference>
<evidence type="ECO:0000313" key="3">
    <source>
        <dbReference type="EMBL" id="MQX54651.1"/>
    </source>
</evidence>
<dbReference type="InterPro" id="IPR008752">
    <property type="entry name" value="Peptidase_M11"/>
</dbReference>
<keyword evidence="4" id="KW-1185">Reference proteome</keyword>
<organism evidence="3 4">
    <name type="scientific">Alcanivorax sediminis</name>
    <dbReference type="NCBI Taxonomy" id="2663008"/>
    <lineage>
        <taxon>Bacteria</taxon>
        <taxon>Pseudomonadati</taxon>
        <taxon>Pseudomonadota</taxon>
        <taxon>Gammaproteobacteria</taxon>
        <taxon>Oceanospirillales</taxon>
        <taxon>Alcanivoracaceae</taxon>
        <taxon>Alcanivorax</taxon>
    </lineage>
</organism>
<dbReference type="PROSITE" id="PS50853">
    <property type="entry name" value="FN3"/>
    <property type="match status" value="1"/>
</dbReference>
<evidence type="ECO:0000259" key="2">
    <source>
        <dbReference type="PROSITE" id="PS50853"/>
    </source>
</evidence>
<gene>
    <name evidence="3" type="ORF">GFN93_15465</name>
</gene>
<proteinExistence type="predicted"/>
<dbReference type="SUPFAM" id="SSF55486">
    <property type="entry name" value="Metalloproteases ('zincins'), catalytic domain"/>
    <property type="match status" value="1"/>
</dbReference>
<dbReference type="InterPro" id="IPR036116">
    <property type="entry name" value="FN3_sf"/>
</dbReference>
<dbReference type="RefSeq" id="WP_153502218.1">
    <property type="nucleotide sequence ID" value="NZ_WIRE01000002.1"/>
</dbReference>
<dbReference type="SUPFAM" id="SSF49265">
    <property type="entry name" value="Fibronectin type III"/>
    <property type="match status" value="1"/>
</dbReference>
<sequence>MHILTKVLSHTLSSDSGLGRACLAGLFVVSCLLPQAALASGSHSQVVELTQQLESLLKDTSEGNEVALSAIQRVVLSRSESLKRLMRESPADVAQFQLPAALRDRLPMSFSESVEAPFSQSGELEVVFRDEESGKAQLHYYLKTSHQRLEILLTDPRPGLRTGMQVHAVGTSLDNLLAISSGADLEVLAYGGTADGSASGSSGLTGAMGAQQVAVLMVNFTSQPEVPWTAQQVEEAVFFQANDFIRENAYGQTWLEGDVFGWFTLNVDPAGCPSSDIAVAGKQAASEAGIDLSTYTRIVFAFPDTGCSYSGEATVGGSPSYAWFDGTITNAGVVSHELGHNLGLYHAHSLDCGADVLNSSCTVFEYGDVLDRMGTATAGHYNAYQKSRLGWVGEFSSAELLSPTVSGTYTIESLSSQNAGAKALRFPRSVDPATGNTEWFYVEYRDGTGADGFLAGSRYEPTVSGGVVVHVGEDADPNSSGLLDMTPNSQKYDMDDFALAFGSSFTDSVSGITISVSQSAAGQALVQLDLGDGDSNVCQSATPSLQVLSASTSAAVTAGTAVDYRFAVTNEDGAACPGANISLVAEALADWDAVFAEPVLMLAPGERQEVILTVVSAASSTAGYYDINVKAQHESGTLSASQVTYVIEAPSQQSDVQAPTQPLSLAVNVGRRKADLSWQPSSDNVAVAGYRVWRNGMLIADTSTNSYSDFDYQKGMDYQYQVEAYDAAGNLSVPSEIVSTTDTSTTTSGGGSKGGGKGKK</sequence>
<dbReference type="InterPro" id="IPR003961">
    <property type="entry name" value="FN3_dom"/>
</dbReference>
<evidence type="ECO:0000256" key="1">
    <source>
        <dbReference type="SAM" id="MobiDB-lite"/>
    </source>
</evidence>
<dbReference type="InterPro" id="IPR013783">
    <property type="entry name" value="Ig-like_fold"/>
</dbReference>
<feature type="region of interest" description="Disordered" evidence="1">
    <location>
        <begin position="738"/>
        <end position="760"/>
    </location>
</feature>
<protein>
    <recommendedName>
        <fullName evidence="2">Fibronectin type-III domain-containing protein</fullName>
    </recommendedName>
</protein>
<feature type="compositionally biased region" description="Gly residues" evidence="1">
    <location>
        <begin position="748"/>
        <end position="760"/>
    </location>
</feature>